<dbReference type="Proteomes" id="UP000499080">
    <property type="component" value="Unassembled WGS sequence"/>
</dbReference>
<sequence>MVTQWRIMGYRVDTTVEEYRRQQGPVVVKAAHVHLTLHRIKESSESHTNITPQHTPKLGAYTASCWLDKNHTDSWHCPNCKKTLFFPKHIWASHSNEETKIRGCEINPTSRKRVEIPE</sequence>
<reference evidence="1 2" key="1">
    <citation type="journal article" date="2019" name="Sci. Rep.">
        <title>Orb-weaving spider Araneus ventricosus genome elucidates the spidroin gene catalogue.</title>
        <authorList>
            <person name="Kono N."/>
            <person name="Nakamura H."/>
            <person name="Ohtoshi R."/>
            <person name="Moran D.A.P."/>
            <person name="Shinohara A."/>
            <person name="Yoshida Y."/>
            <person name="Fujiwara M."/>
            <person name="Mori M."/>
            <person name="Tomita M."/>
            <person name="Arakawa K."/>
        </authorList>
    </citation>
    <scope>NUCLEOTIDE SEQUENCE [LARGE SCALE GENOMIC DNA]</scope>
</reference>
<comment type="caution">
    <text evidence="1">The sequence shown here is derived from an EMBL/GenBank/DDBJ whole genome shotgun (WGS) entry which is preliminary data.</text>
</comment>
<evidence type="ECO:0000313" key="2">
    <source>
        <dbReference type="Proteomes" id="UP000499080"/>
    </source>
</evidence>
<keyword evidence="2" id="KW-1185">Reference proteome</keyword>
<accession>A0A4Y2KTT2</accession>
<organism evidence="1 2">
    <name type="scientific">Araneus ventricosus</name>
    <name type="common">Orbweaver spider</name>
    <name type="synonym">Epeira ventricosa</name>
    <dbReference type="NCBI Taxonomy" id="182803"/>
    <lineage>
        <taxon>Eukaryota</taxon>
        <taxon>Metazoa</taxon>
        <taxon>Ecdysozoa</taxon>
        <taxon>Arthropoda</taxon>
        <taxon>Chelicerata</taxon>
        <taxon>Arachnida</taxon>
        <taxon>Araneae</taxon>
        <taxon>Araneomorphae</taxon>
        <taxon>Entelegynae</taxon>
        <taxon>Araneoidea</taxon>
        <taxon>Araneidae</taxon>
        <taxon>Araneus</taxon>
    </lineage>
</organism>
<gene>
    <name evidence="1" type="ORF">AVEN_96353_1</name>
</gene>
<dbReference type="AlphaFoldDB" id="A0A4Y2KTT2"/>
<protein>
    <submittedName>
        <fullName evidence="1">Uncharacterized protein</fullName>
    </submittedName>
</protein>
<evidence type="ECO:0000313" key="1">
    <source>
        <dbReference type="EMBL" id="GBN05430.1"/>
    </source>
</evidence>
<dbReference type="EMBL" id="BGPR01004967">
    <property type="protein sequence ID" value="GBN05430.1"/>
    <property type="molecule type" value="Genomic_DNA"/>
</dbReference>
<proteinExistence type="predicted"/>
<name>A0A4Y2KTT2_ARAVE</name>